<dbReference type="EMBL" id="SVCM01000022">
    <property type="protein sequence ID" value="MBE6058932.1"/>
    <property type="molecule type" value="Genomic_DNA"/>
</dbReference>
<proteinExistence type="predicted"/>
<name>A0A927ZHU1_9CLOT</name>
<protein>
    <submittedName>
        <fullName evidence="2">Uncharacterized protein</fullName>
    </submittedName>
</protein>
<evidence type="ECO:0000313" key="2">
    <source>
        <dbReference type="EMBL" id="MBE6058932.1"/>
    </source>
</evidence>
<evidence type="ECO:0000313" key="3">
    <source>
        <dbReference type="Proteomes" id="UP000768462"/>
    </source>
</evidence>
<comment type="caution">
    <text evidence="2">The sequence shown here is derived from an EMBL/GenBank/DDBJ whole genome shotgun (WGS) entry which is preliminary data.</text>
</comment>
<sequence>MKKVIRTIALLICTLIVTSAPTNAYAATRPTCTVNLPHFVVYDYIDELLVLQKGDSQILTHYEGEDELRGAYFVPAKKECTLTVGCWTSTPYIVEVYMFEPAFATVYRQVVPANETTFTIPANSYDRTFIMNIKNVGSDSLTLYEYTYQYQ</sequence>
<evidence type="ECO:0000256" key="1">
    <source>
        <dbReference type="SAM" id="SignalP"/>
    </source>
</evidence>
<dbReference type="AlphaFoldDB" id="A0A927ZHU1"/>
<feature type="chain" id="PRO_5037184276" evidence="1">
    <location>
        <begin position="27"/>
        <end position="151"/>
    </location>
</feature>
<dbReference type="Proteomes" id="UP000768462">
    <property type="component" value="Unassembled WGS sequence"/>
</dbReference>
<feature type="signal peptide" evidence="1">
    <location>
        <begin position="1"/>
        <end position="26"/>
    </location>
</feature>
<keyword evidence="1" id="KW-0732">Signal</keyword>
<reference evidence="2" key="1">
    <citation type="submission" date="2019-04" db="EMBL/GenBank/DDBJ databases">
        <title>Evolution of Biomass-Degrading Anaerobic Consortia Revealed by Metagenomics.</title>
        <authorList>
            <person name="Peng X."/>
        </authorList>
    </citation>
    <scope>NUCLEOTIDE SEQUENCE</scope>
    <source>
        <strain evidence="2">SIG254</strain>
    </source>
</reference>
<accession>A0A927ZHU1</accession>
<gene>
    <name evidence="2" type="ORF">E7215_01970</name>
</gene>
<organism evidence="2 3">
    <name type="scientific">Clostridium sulfidigenes</name>
    <dbReference type="NCBI Taxonomy" id="318464"/>
    <lineage>
        <taxon>Bacteria</taxon>
        <taxon>Bacillati</taxon>
        <taxon>Bacillota</taxon>
        <taxon>Clostridia</taxon>
        <taxon>Eubacteriales</taxon>
        <taxon>Clostridiaceae</taxon>
        <taxon>Clostridium</taxon>
    </lineage>
</organism>